<dbReference type="GO" id="GO:0003952">
    <property type="term" value="F:NAD+ synthase (glutamine-hydrolyzing) activity"/>
    <property type="evidence" value="ECO:0007669"/>
    <property type="project" value="UniProtKB-EC"/>
</dbReference>
<dbReference type="PANTHER" id="PTHR23090">
    <property type="entry name" value="NH 3 /GLUTAMINE-DEPENDENT NAD + SYNTHETASE"/>
    <property type="match status" value="1"/>
</dbReference>
<dbReference type="SUPFAM" id="SSF56317">
    <property type="entry name" value="Carbon-nitrogen hydrolase"/>
    <property type="match status" value="1"/>
</dbReference>
<dbReference type="Proteomes" id="UP001626550">
    <property type="component" value="Unassembled WGS sequence"/>
</dbReference>
<name>A0ABD2Q250_9PLAT</name>
<evidence type="ECO:0000313" key="8">
    <source>
        <dbReference type="EMBL" id="KAL3313694.1"/>
    </source>
</evidence>
<dbReference type="InterPro" id="IPR003694">
    <property type="entry name" value="NAD_synthase"/>
</dbReference>
<sequence length="416" mass="46711">MQGSSYILLPELCLSGYGCQDHFLEIDTCIHSWDCINEILPHTKPEQSLSDILIDVGMPVIHKDVIYNCRIILMNGSILLIRPKLVLANGGLHRESRWFTPWSDFYYLDQFTLPLSTQQIQNGCQKTVPFGNAIIKLKPANIVIGFETCEELWSTKPPHITLFLNGAHIVANASASHHELRKFSRRIRLVENASSQGLYMYSNLRGSDSERICYDGGALIALAGKIINCSRQFSYNDVEVISTDLDLSQLESMRISNKTFGLTASALHSESKLQTIEVPFNLMQARRSKQVANKLTLLSPMEEIAQGPGLWLWDHLRRSNQSGFFLCLSGGIDSCSVALIIFNMCKQLLKSVNEEKHENTKTSLQRILRSEKIPESPQELCQKLLVTCYMGTKNNSNNTLQIAKNIAAGIGSEHHE</sequence>
<dbReference type="Gene3D" id="3.60.110.10">
    <property type="entry name" value="Carbon-nitrogen hydrolase"/>
    <property type="match status" value="1"/>
</dbReference>
<comment type="similarity">
    <text evidence="2">In the C-terminal section; belongs to the NAD synthetase family.</text>
</comment>
<dbReference type="Pfam" id="PF00795">
    <property type="entry name" value="CN_hydrolase"/>
    <property type="match status" value="1"/>
</dbReference>
<dbReference type="EC" id="6.3.5.1" evidence="3"/>
<proteinExistence type="inferred from homology"/>
<comment type="caution">
    <text evidence="8">The sequence shown here is derived from an EMBL/GenBank/DDBJ whole genome shotgun (WGS) entry which is preliminary data.</text>
</comment>
<dbReference type="InterPro" id="IPR014445">
    <property type="entry name" value="Gln-dep_NAD_synthase"/>
</dbReference>
<evidence type="ECO:0000313" key="9">
    <source>
        <dbReference type="Proteomes" id="UP001626550"/>
    </source>
</evidence>
<dbReference type="SUPFAM" id="SSF52402">
    <property type="entry name" value="Adenine nucleotide alpha hydrolases-like"/>
    <property type="match status" value="1"/>
</dbReference>
<dbReference type="CDD" id="cd07570">
    <property type="entry name" value="GAT_Gln-NAD-synth"/>
    <property type="match status" value="1"/>
</dbReference>
<protein>
    <recommendedName>
        <fullName evidence="4">Glutamine-dependent NAD(+) synthetase</fullName>
        <ecNumber evidence="3">6.3.5.1</ecNumber>
    </recommendedName>
    <alternativeName>
        <fullName evidence="6">NAD(+) synthase [glutamine-hydrolyzing]</fullName>
    </alternativeName>
</protein>
<evidence type="ECO:0000256" key="4">
    <source>
        <dbReference type="ARBA" id="ARBA00017309"/>
    </source>
</evidence>
<evidence type="ECO:0000256" key="5">
    <source>
        <dbReference type="ARBA" id="ARBA00022598"/>
    </source>
</evidence>
<dbReference type="InterPro" id="IPR014729">
    <property type="entry name" value="Rossmann-like_a/b/a_fold"/>
</dbReference>
<dbReference type="Gene3D" id="3.40.50.620">
    <property type="entry name" value="HUPs"/>
    <property type="match status" value="1"/>
</dbReference>
<dbReference type="AlphaFoldDB" id="A0ABD2Q250"/>
<evidence type="ECO:0000256" key="1">
    <source>
        <dbReference type="ARBA" id="ARBA00005188"/>
    </source>
</evidence>
<evidence type="ECO:0000256" key="2">
    <source>
        <dbReference type="ARBA" id="ARBA00007145"/>
    </source>
</evidence>
<keyword evidence="9" id="KW-1185">Reference proteome</keyword>
<evidence type="ECO:0000256" key="6">
    <source>
        <dbReference type="ARBA" id="ARBA00030681"/>
    </source>
</evidence>
<evidence type="ECO:0000259" key="7">
    <source>
        <dbReference type="PROSITE" id="PS50263"/>
    </source>
</evidence>
<evidence type="ECO:0000256" key="3">
    <source>
        <dbReference type="ARBA" id="ARBA00012743"/>
    </source>
</evidence>
<keyword evidence="5" id="KW-0436">Ligase</keyword>
<dbReference type="InterPro" id="IPR036526">
    <property type="entry name" value="C-N_Hydrolase_sf"/>
</dbReference>
<feature type="domain" description="CN hydrolase" evidence="7">
    <location>
        <begin position="1"/>
        <end position="247"/>
    </location>
</feature>
<dbReference type="InterPro" id="IPR003010">
    <property type="entry name" value="C-N_Hydrolase"/>
</dbReference>
<dbReference type="EMBL" id="JBJKFK010001222">
    <property type="protein sequence ID" value="KAL3313694.1"/>
    <property type="molecule type" value="Genomic_DNA"/>
</dbReference>
<feature type="non-terminal residue" evidence="8">
    <location>
        <position position="416"/>
    </location>
</feature>
<dbReference type="PROSITE" id="PS50263">
    <property type="entry name" value="CN_HYDROLASE"/>
    <property type="match status" value="1"/>
</dbReference>
<reference evidence="8 9" key="1">
    <citation type="submission" date="2024-11" db="EMBL/GenBank/DDBJ databases">
        <title>Adaptive evolution of stress response genes in parasites aligns with host niche diversity.</title>
        <authorList>
            <person name="Hahn C."/>
            <person name="Resl P."/>
        </authorList>
    </citation>
    <scope>NUCLEOTIDE SEQUENCE [LARGE SCALE GENOMIC DNA]</scope>
    <source>
        <strain evidence="8">EGGRZ-B1_66</strain>
        <tissue evidence="8">Body</tissue>
    </source>
</reference>
<dbReference type="PIRSF" id="PIRSF006630">
    <property type="entry name" value="NADS_GAT"/>
    <property type="match status" value="1"/>
</dbReference>
<dbReference type="PANTHER" id="PTHR23090:SF9">
    <property type="entry name" value="GLUTAMINE-DEPENDENT NAD(+) SYNTHETASE"/>
    <property type="match status" value="1"/>
</dbReference>
<gene>
    <name evidence="8" type="primary">QNS1</name>
    <name evidence="8" type="ORF">Ciccas_007700</name>
</gene>
<accession>A0ABD2Q250</accession>
<comment type="pathway">
    <text evidence="1">Cofactor biosynthesis; NAD(+) biosynthesis; NAD(+) from deamido-NAD(+) (L-Gln route): step 1/1.</text>
</comment>
<organism evidence="8 9">
    <name type="scientific">Cichlidogyrus casuarinus</name>
    <dbReference type="NCBI Taxonomy" id="1844966"/>
    <lineage>
        <taxon>Eukaryota</taxon>
        <taxon>Metazoa</taxon>
        <taxon>Spiralia</taxon>
        <taxon>Lophotrochozoa</taxon>
        <taxon>Platyhelminthes</taxon>
        <taxon>Monogenea</taxon>
        <taxon>Monopisthocotylea</taxon>
        <taxon>Dactylogyridea</taxon>
        <taxon>Ancyrocephalidae</taxon>
        <taxon>Cichlidogyrus</taxon>
    </lineage>
</organism>